<dbReference type="Pfam" id="PF00326">
    <property type="entry name" value="Peptidase_S9"/>
    <property type="match status" value="1"/>
</dbReference>
<proteinExistence type="predicted"/>
<feature type="domain" description="Peptidase S9 prolyl oligopeptidase catalytic" evidence="3">
    <location>
        <begin position="392"/>
        <end position="593"/>
    </location>
</feature>
<sequence length="629" mass="66459">MSSPAPGLGYQVYRPVLPLPSPSAPHLMVFTGDADGRCEVFTWDGRTSTARQVTDRPHGTLHCAVDADGAVWWFDEDLGGTGRWQVQPFGGGPDTPALTGVAPGRHRGLAMSAVGTVAMGLSDGQALTVTLGRRGGPGAALLRTDDRATLIDLSPDGGLLVLGRGAASERAVTVLTSTGRQLATLSGREGRIWALGFAPAAPETPETSETPDREPELLLVAESDSGETYHLASWTRSRGLEPHRWCAFDSEITAHWYPGGRQVLVRQDRHGRSRLLRVDLDRRSRTPVAVPAGTVLDAAPRADGDLHYLWTDAVTPPRAVSLLGAPLPGSFPAADDPGVPGRTLDLWTPGPDGPVHTLVTHPDPEGPPPPLVFLVHGGPADHDRDAYDPAVHSLVASGFAVARVNYRGSTGYGPRWCRAFGEGVGLTQVADLARVRADLLDRGLARPDAVGLWGVSWGAYLVLLALGSRPGLWQAGVAVKPIADCAMAFADGTAALRALDAELFGGTPAEVPERYARSSPSSYAAAVRAPLLLVAARRDVKCPPAQVEAYLAALRAHAVPHLAHWLDTGHDGHDGGEHVEVLRRAVTFLGRTLLSRRTGTHLLPAPPPGGDGGSVRSTGRSGQRDRGRR</sequence>
<accession>A0ABV6VZ88</accession>
<name>A0ABV6VZ88_9ACTN</name>
<evidence type="ECO:0000313" key="4">
    <source>
        <dbReference type="EMBL" id="MFC1419064.1"/>
    </source>
</evidence>
<dbReference type="InterPro" id="IPR015943">
    <property type="entry name" value="WD40/YVTN_repeat-like_dom_sf"/>
</dbReference>
<protein>
    <submittedName>
        <fullName evidence="4">Prolyl oligopeptidase family serine peptidase</fullName>
    </submittedName>
</protein>
<dbReference type="SUPFAM" id="SSF53474">
    <property type="entry name" value="alpha/beta-Hydrolases"/>
    <property type="match status" value="1"/>
</dbReference>
<evidence type="ECO:0000259" key="3">
    <source>
        <dbReference type="Pfam" id="PF00326"/>
    </source>
</evidence>
<comment type="caution">
    <text evidence="4">The sequence shown here is derived from an EMBL/GenBank/DDBJ whole genome shotgun (WGS) entry which is preliminary data.</text>
</comment>
<evidence type="ECO:0000256" key="2">
    <source>
        <dbReference type="SAM" id="MobiDB-lite"/>
    </source>
</evidence>
<dbReference type="RefSeq" id="WP_380537990.1">
    <property type="nucleotide sequence ID" value="NZ_JBHFAB010000015.1"/>
</dbReference>
<keyword evidence="1" id="KW-0378">Hydrolase</keyword>
<evidence type="ECO:0000313" key="5">
    <source>
        <dbReference type="Proteomes" id="UP001592531"/>
    </source>
</evidence>
<dbReference type="PANTHER" id="PTHR42776:SF27">
    <property type="entry name" value="DIPEPTIDYL PEPTIDASE FAMILY MEMBER 6"/>
    <property type="match status" value="1"/>
</dbReference>
<keyword evidence="5" id="KW-1185">Reference proteome</keyword>
<dbReference type="SUPFAM" id="SSF82171">
    <property type="entry name" value="DPP6 N-terminal domain-like"/>
    <property type="match status" value="1"/>
</dbReference>
<dbReference type="PANTHER" id="PTHR42776">
    <property type="entry name" value="SERINE PEPTIDASE S9 FAMILY MEMBER"/>
    <property type="match status" value="1"/>
</dbReference>
<dbReference type="Proteomes" id="UP001592531">
    <property type="component" value="Unassembled WGS sequence"/>
</dbReference>
<feature type="region of interest" description="Disordered" evidence="2">
    <location>
        <begin position="598"/>
        <end position="629"/>
    </location>
</feature>
<dbReference type="Gene3D" id="2.130.10.10">
    <property type="entry name" value="YVTN repeat-like/Quinoprotein amine dehydrogenase"/>
    <property type="match status" value="1"/>
</dbReference>
<organism evidence="4 5">
    <name type="scientific">Streptacidiphilus cavernicola</name>
    <dbReference type="NCBI Taxonomy" id="3342716"/>
    <lineage>
        <taxon>Bacteria</taxon>
        <taxon>Bacillati</taxon>
        <taxon>Actinomycetota</taxon>
        <taxon>Actinomycetes</taxon>
        <taxon>Kitasatosporales</taxon>
        <taxon>Streptomycetaceae</taxon>
        <taxon>Streptacidiphilus</taxon>
    </lineage>
</organism>
<dbReference type="EMBL" id="JBHFAB010000015">
    <property type="protein sequence ID" value="MFC1419064.1"/>
    <property type="molecule type" value="Genomic_DNA"/>
</dbReference>
<dbReference type="InterPro" id="IPR029058">
    <property type="entry name" value="AB_hydrolase_fold"/>
</dbReference>
<dbReference type="Gene3D" id="3.40.50.1820">
    <property type="entry name" value="alpha/beta hydrolase"/>
    <property type="match status" value="1"/>
</dbReference>
<reference evidence="4 5" key="1">
    <citation type="submission" date="2024-09" db="EMBL/GenBank/DDBJ databases">
        <authorList>
            <person name="Lee S.D."/>
        </authorList>
    </citation>
    <scope>NUCLEOTIDE SEQUENCE [LARGE SCALE GENOMIC DNA]</scope>
    <source>
        <strain evidence="4 5">N8-3</strain>
    </source>
</reference>
<dbReference type="InterPro" id="IPR001375">
    <property type="entry name" value="Peptidase_S9_cat"/>
</dbReference>
<gene>
    <name evidence="4" type="ORF">ACEZDE_20860</name>
</gene>
<evidence type="ECO:0000256" key="1">
    <source>
        <dbReference type="ARBA" id="ARBA00022801"/>
    </source>
</evidence>